<dbReference type="Proteomes" id="UP000703661">
    <property type="component" value="Unassembled WGS sequence"/>
</dbReference>
<feature type="signal peptide" evidence="1">
    <location>
        <begin position="1"/>
        <end position="26"/>
    </location>
</feature>
<keyword evidence="3" id="KW-1185">Reference proteome</keyword>
<evidence type="ECO:0000313" key="3">
    <source>
        <dbReference type="Proteomes" id="UP000703661"/>
    </source>
</evidence>
<evidence type="ECO:0000313" key="2">
    <source>
        <dbReference type="EMBL" id="KAF9995150.1"/>
    </source>
</evidence>
<feature type="chain" id="PRO_5040111840" evidence="1">
    <location>
        <begin position="27"/>
        <end position="64"/>
    </location>
</feature>
<accession>A0A9P6SRU1</accession>
<dbReference type="EMBL" id="JAAAID010003913">
    <property type="protein sequence ID" value="KAF9995150.1"/>
    <property type="molecule type" value="Genomic_DNA"/>
</dbReference>
<reference evidence="2" key="1">
    <citation type="journal article" date="2020" name="Fungal Divers.">
        <title>Resolving the Mortierellaceae phylogeny through synthesis of multi-gene phylogenetics and phylogenomics.</title>
        <authorList>
            <person name="Vandepol N."/>
            <person name="Liber J."/>
            <person name="Desiro A."/>
            <person name="Na H."/>
            <person name="Kennedy M."/>
            <person name="Barry K."/>
            <person name="Grigoriev I.V."/>
            <person name="Miller A.N."/>
            <person name="O'Donnell K."/>
            <person name="Stajich J.E."/>
            <person name="Bonito G."/>
        </authorList>
    </citation>
    <scope>NUCLEOTIDE SEQUENCE</scope>
    <source>
        <strain evidence="2">NRRL 2769</strain>
    </source>
</reference>
<evidence type="ECO:0000256" key="1">
    <source>
        <dbReference type="SAM" id="SignalP"/>
    </source>
</evidence>
<organism evidence="2 3">
    <name type="scientific">Entomortierella chlamydospora</name>
    <dbReference type="NCBI Taxonomy" id="101097"/>
    <lineage>
        <taxon>Eukaryota</taxon>
        <taxon>Fungi</taxon>
        <taxon>Fungi incertae sedis</taxon>
        <taxon>Mucoromycota</taxon>
        <taxon>Mortierellomycotina</taxon>
        <taxon>Mortierellomycetes</taxon>
        <taxon>Mortierellales</taxon>
        <taxon>Mortierellaceae</taxon>
        <taxon>Entomortierella</taxon>
    </lineage>
</organism>
<comment type="caution">
    <text evidence="2">The sequence shown here is derived from an EMBL/GenBank/DDBJ whole genome shotgun (WGS) entry which is preliminary data.</text>
</comment>
<gene>
    <name evidence="2" type="ORF">BGZ80_007595</name>
</gene>
<proteinExistence type="predicted"/>
<name>A0A9P6SRU1_9FUNG</name>
<protein>
    <submittedName>
        <fullName evidence="2">Uncharacterized protein</fullName>
    </submittedName>
</protein>
<dbReference type="AlphaFoldDB" id="A0A9P6SRU1"/>
<sequence length="64" mass="6664">MARSIIRISAAVMVVALAILNSQVEAAPIAIGQVTDANTVSHTIPNTRVLPKLTRRDVAGSAVN</sequence>
<feature type="non-terminal residue" evidence="2">
    <location>
        <position position="64"/>
    </location>
</feature>
<keyword evidence="1" id="KW-0732">Signal</keyword>